<proteinExistence type="inferred from homology"/>
<comment type="similarity">
    <text evidence="1">Belongs to the GSP E family.</text>
</comment>
<dbReference type="PANTHER" id="PTHR30486">
    <property type="entry name" value="TWITCHING MOTILITY PROTEIN PILT"/>
    <property type="match status" value="1"/>
</dbReference>
<dbReference type="PANTHER" id="PTHR30486:SF6">
    <property type="entry name" value="TYPE IV PILUS RETRACTATION ATPASE PILT"/>
    <property type="match status" value="1"/>
</dbReference>
<dbReference type="RefSeq" id="WP_302707463.1">
    <property type="nucleotide sequence ID" value="NZ_JAULSC010000007.1"/>
</dbReference>
<organism evidence="3 4">
    <name type="scientific">Nocardioides cremeus</name>
    <dbReference type="NCBI Taxonomy" id="3058044"/>
    <lineage>
        <taxon>Bacteria</taxon>
        <taxon>Bacillati</taxon>
        <taxon>Actinomycetota</taxon>
        <taxon>Actinomycetes</taxon>
        <taxon>Propionibacteriales</taxon>
        <taxon>Nocardioidaceae</taxon>
        <taxon>Nocardioides</taxon>
    </lineage>
</organism>
<feature type="compositionally biased region" description="Basic and acidic residues" evidence="2">
    <location>
        <begin position="1"/>
        <end position="10"/>
    </location>
</feature>
<gene>
    <name evidence="3" type="ORF">QWJ41_09015</name>
</gene>
<feature type="region of interest" description="Disordered" evidence="2">
    <location>
        <begin position="1"/>
        <end position="26"/>
    </location>
</feature>
<dbReference type="EMBL" id="JAULSC010000007">
    <property type="protein sequence ID" value="MDO3395854.1"/>
    <property type="molecule type" value="Genomic_DNA"/>
</dbReference>
<evidence type="ECO:0000313" key="4">
    <source>
        <dbReference type="Proteomes" id="UP001168363"/>
    </source>
</evidence>
<evidence type="ECO:0008006" key="5">
    <source>
        <dbReference type="Google" id="ProtNLM"/>
    </source>
</evidence>
<dbReference type="Proteomes" id="UP001168363">
    <property type="component" value="Unassembled WGS sequence"/>
</dbReference>
<dbReference type="InterPro" id="IPR027417">
    <property type="entry name" value="P-loop_NTPase"/>
</dbReference>
<evidence type="ECO:0000256" key="2">
    <source>
        <dbReference type="SAM" id="MobiDB-lite"/>
    </source>
</evidence>
<accession>A0ABT8TPI3</accession>
<comment type="caution">
    <text evidence="3">The sequence shown here is derived from an EMBL/GenBank/DDBJ whole genome shotgun (WGS) entry which is preliminary data.</text>
</comment>
<protein>
    <recommendedName>
        <fullName evidence="5">CpaF family protein</fullName>
    </recommendedName>
</protein>
<evidence type="ECO:0000256" key="1">
    <source>
        <dbReference type="ARBA" id="ARBA00006611"/>
    </source>
</evidence>
<dbReference type="InterPro" id="IPR050921">
    <property type="entry name" value="T4SS_GSP_E_ATPase"/>
</dbReference>
<dbReference type="Gene3D" id="3.30.450.380">
    <property type="match status" value="1"/>
</dbReference>
<dbReference type="SUPFAM" id="SSF52540">
    <property type="entry name" value="P-loop containing nucleoside triphosphate hydrolases"/>
    <property type="match status" value="1"/>
</dbReference>
<sequence>MAMTHADARRASASPHPAARAGSGARLPGHAETLEHLDHALREVVRREGIDPQRDPGVVRRLAESLVHEHDERSLTGAVVPVGDAEAVVGELVARVSGFGALQPLLDDPTVEEVWINDPSRVFVARNGRHELTNLMLTQAQVAELVERMLKSSGRRIDMSRPFVDAMLPEGHRLHVVLEGISRGFSAVKTAMPKTTARFWWHAAAARFAPSARDLRED</sequence>
<keyword evidence="4" id="KW-1185">Reference proteome</keyword>
<evidence type="ECO:0000313" key="3">
    <source>
        <dbReference type="EMBL" id="MDO3395854.1"/>
    </source>
</evidence>
<reference evidence="3" key="1">
    <citation type="submission" date="2023-06" db="EMBL/GenBank/DDBJ databases">
        <title>Genome sequence of Nocardioides sp. SOB44.</title>
        <authorList>
            <person name="Zhang G."/>
        </authorList>
    </citation>
    <scope>NUCLEOTIDE SEQUENCE</scope>
    <source>
        <strain evidence="3">SOB44</strain>
    </source>
</reference>
<name>A0ABT8TPI3_9ACTN</name>
<feature type="compositionally biased region" description="Low complexity" evidence="2">
    <location>
        <begin position="11"/>
        <end position="26"/>
    </location>
</feature>